<dbReference type="PROSITE" id="PS50887">
    <property type="entry name" value="GGDEF"/>
    <property type="match status" value="1"/>
</dbReference>
<dbReference type="PROSITE" id="PS50113">
    <property type="entry name" value="PAC"/>
    <property type="match status" value="1"/>
</dbReference>
<dbReference type="SMART" id="SM00267">
    <property type="entry name" value="GGDEF"/>
    <property type="match status" value="1"/>
</dbReference>
<organism evidence="5 6">
    <name type="scientific">Sulfurovum indicum</name>
    <dbReference type="NCBI Taxonomy" id="2779528"/>
    <lineage>
        <taxon>Bacteria</taxon>
        <taxon>Pseudomonadati</taxon>
        <taxon>Campylobacterota</taxon>
        <taxon>Epsilonproteobacteria</taxon>
        <taxon>Campylobacterales</taxon>
        <taxon>Sulfurovaceae</taxon>
        <taxon>Sulfurovum</taxon>
    </lineage>
</organism>
<dbReference type="NCBIfam" id="TIGR00254">
    <property type="entry name" value="GGDEF"/>
    <property type="match status" value="1"/>
</dbReference>
<dbReference type="FunFam" id="3.30.70.270:FF:000001">
    <property type="entry name" value="Diguanylate cyclase domain protein"/>
    <property type="match status" value="1"/>
</dbReference>
<reference evidence="5 6" key="1">
    <citation type="submission" date="2020-10" db="EMBL/GenBank/DDBJ databases">
        <title>The genome of sulfurovum sp.</title>
        <authorList>
            <person name="Xie S."/>
            <person name="Shao Z."/>
            <person name="Jiang L."/>
        </authorList>
    </citation>
    <scope>NUCLEOTIDE SEQUENCE [LARGE SCALE GENOMIC DNA]</scope>
    <source>
        <strain evidence="5 6">ST-419</strain>
    </source>
</reference>
<dbReference type="InterPro" id="IPR043128">
    <property type="entry name" value="Rev_trsase/Diguanyl_cyclase"/>
</dbReference>
<feature type="transmembrane region" description="Helical" evidence="1">
    <location>
        <begin position="204"/>
        <end position="222"/>
    </location>
</feature>
<dbReference type="Pfam" id="PF00990">
    <property type="entry name" value="GGDEF"/>
    <property type="match status" value="1"/>
</dbReference>
<dbReference type="NCBIfam" id="TIGR00229">
    <property type="entry name" value="sensory_box"/>
    <property type="match status" value="1"/>
</dbReference>
<dbReference type="InterPro" id="IPR052155">
    <property type="entry name" value="Biofilm_reg_signaling"/>
</dbReference>
<keyword evidence="1" id="KW-0812">Transmembrane</keyword>
<dbReference type="EMBL" id="CP063164">
    <property type="protein sequence ID" value="QOR60999.1"/>
    <property type="molecule type" value="Genomic_DNA"/>
</dbReference>
<feature type="domain" description="EAL" evidence="3">
    <location>
        <begin position="559"/>
        <end position="812"/>
    </location>
</feature>
<dbReference type="CDD" id="cd01948">
    <property type="entry name" value="EAL"/>
    <property type="match status" value="1"/>
</dbReference>
<dbReference type="PROSITE" id="PS50883">
    <property type="entry name" value="EAL"/>
    <property type="match status" value="1"/>
</dbReference>
<dbReference type="InterPro" id="IPR021796">
    <property type="entry name" value="Tll0287-like_dom"/>
</dbReference>
<dbReference type="SUPFAM" id="SSF141868">
    <property type="entry name" value="EAL domain-like"/>
    <property type="match status" value="1"/>
</dbReference>
<evidence type="ECO:0000259" key="4">
    <source>
        <dbReference type="PROSITE" id="PS50887"/>
    </source>
</evidence>
<proteinExistence type="predicted"/>
<dbReference type="KEGG" id="sinu:IMZ28_05895"/>
<dbReference type="InterPro" id="IPR029787">
    <property type="entry name" value="Nucleotide_cyclase"/>
</dbReference>
<evidence type="ECO:0000259" key="2">
    <source>
        <dbReference type="PROSITE" id="PS50113"/>
    </source>
</evidence>
<dbReference type="InterPro" id="IPR035965">
    <property type="entry name" value="PAS-like_dom_sf"/>
</dbReference>
<dbReference type="InterPro" id="IPR000014">
    <property type="entry name" value="PAS"/>
</dbReference>
<dbReference type="RefSeq" id="WP_197547670.1">
    <property type="nucleotide sequence ID" value="NZ_CP063164.1"/>
</dbReference>
<dbReference type="PANTHER" id="PTHR44757:SF2">
    <property type="entry name" value="BIOFILM ARCHITECTURE MAINTENANCE PROTEIN MBAA"/>
    <property type="match status" value="1"/>
</dbReference>
<dbReference type="Gene3D" id="3.30.450.20">
    <property type="entry name" value="PAS domain"/>
    <property type="match status" value="1"/>
</dbReference>
<name>A0A7M1S2M9_9BACT</name>
<dbReference type="InterPro" id="IPR001633">
    <property type="entry name" value="EAL_dom"/>
</dbReference>
<dbReference type="SUPFAM" id="SSF55073">
    <property type="entry name" value="Nucleotide cyclase"/>
    <property type="match status" value="1"/>
</dbReference>
<keyword evidence="6" id="KW-1185">Reference proteome</keyword>
<dbReference type="InterPro" id="IPR000160">
    <property type="entry name" value="GGDEF_dom"/>
</dbReference>
<keyword evidence="1" id="KW-1133">Transmembrane helix</keyword>
<dbReference type="GO" id="GO:0003824">
    <property type="term" value="F:catalytic activity"/>
    <property type="evidence" value="ECO:0007669"/>
    <property type="project" value="UniProtKB-ARBA"/>
</dbReference>
<feature type="domain" description="GGDEF" evidence="4">
    <location>
        <begin position="417"/>
        <end position="550"/>
    </location>
</feature>
<dbReference type="Gene3D" id="3.20.20.450">
    <property type="entry name" value="EAL domain"/>
    <property type="match status" value="1"/>
</dbReference>
<evidence type="ECO:0000259" key="3">
    <source>
        <dbReference type="PROSITE" id="PS50883"/>
    </source>
</evidence>
<dbReference type="Proteomes" id="UP000595074">
    <property type="component" value="Chromosome"/>
</dbReference>
<dbReference type="SUPFAM" id="SSF55785">
    <property type="entry name" value="PYP-like sensor domain (PAS domain)"/>
    <property type="match status" value="1"/>
</dbReference>
<accession>A0A7M1S2M9</accession>
<dbReference type="InterPro" id="IPR000700">
    <property type="entry name" value="PAS-assoc_C"/>
</dbReference>
<dbReference type="AlphaFoldDB" id="A0A7M1S2M9"/>
<sequence length="812" mass="94759">MRKVQFFTIFALLLFAAIGYKTYEQYQRISHTKHLILQNESRSLANFIEAFRQTYQDVFLKHDINITDQTLHLLPVKTIREISKHFSKSVKGDIVIRTVSDRPRNPENKANAFEMKMIDLFKTDPDMKEQFVQVDGKYHYVKPLYTKTSCLKCHGKRTETIPSIRKRYDSAYDYKLGELRGIMNITVKRHEFFDVLYADFRNTVITTCVIYILFLVLIYFLLQSMRKKEKRYTQHLKDEIKTKTSVIQKQKDTFETLFEKSADGTLIISGERVLECNEKAVQMFGYASKKELVNHTLKDFSPRFQSDNIPSSEKMKEMITLAKQHQGYQFEWESLKKNGDTFFSEIILTPIILNDSEVLHMVIRDISEKKKAQEKLIEQKNMLYYQAHHDALTGLPNRTLFNDRLAHGIERTKRNNTILALFFIDLDHFKNINDSLGHQVGDKVLKIVAQRLKASLRHEDTLTRLGGDEFTIIMEDIQRMQDIYFLADKIQKVLSQPMDLDGHTLRLTGSMGISICPQDTDDPNELVKYADTAMYQAKEEGRNSYRFYSKEMTTLAFERLVMEENLQQALENKEFRLYYQPQFDTRTGEISGLEALIRWEHPKLGLLLPDQFIPLAEENELILKIDRWVMRTAMEQFVQWYEEGLNPGRLGLNLVIRQLNSSDFIRTLEECIAQTGFLPSWLILEISEEQVMSKPDEYIKKLQILHDMGITIAIDDFGTGYSSLAYLRRLPVSMLKIDHSIIEHIPENTDSVAIVKAIIALTESLGISVVAEGVEEEKQKISLMEYGYYYMQGYYYCKPVVADEIEKLFLKK</sequence>
<dbReference type="Pfam" id="PF13426">
    <property type="entry name" value="PAS_9"/>
    <property type="match status" value="1"/>
</dbReference>
<dbReference type="Pfam" id="PF00563">
    <property type="entry name" value="EAL"/>
    <property type="match status" value="1"/>
</dbReference>
<dbReference type="SMART" id="SM00052">
    <property type="entry name" value="EAL"/>
    <property type="match status" value="1"/>
</dbReference>
<dbReference type="Pfam" id="PF11845">
    <property type="entry name" value="Tll0287-like"/>
    <property type="match status" value="1"/>
</dbReference>
<dbReference type="Gene3D" id="3.30.70.270">
    <property type="match status" value="1"/>
</dbReference>
<evidence type="ECO:0000313" key="5">
    <source>
        <dbReference type="EMBL" id="QOR60999.1"/>
    </source>
</evidence>
<dbReference type="PANTHER" id="PTHR44757">
    <property type="entry name" value="DIGUANYLATE CYCLASE DGCP"/>
    <property type="match status" value="1"/>
</dbReference>
<dbReference type="SMART" id="SM00091">
    <property type="entry name" value="PAS"/>
    <property type="match status" value="1"/>
</dbReference>
<evidence type="ECO:0000313" key="6">
    <source>
        <dbReference type="Proteomes" id="UP000595074"/>
    </source>
</evidence>
<dbReference type="InterPro" id="IPR035919">
    <property type="entry name" value="EAL_sf"/>
</dbReference>
<gene>
    <name evidence="5" type="ORF">IMZ28_05895</name>
</gene>
<protein>
    <submittedName>
        <fullName evidence="5">EAL domain-containing protein</fullName>
    </submittedName>
</protein>
<dbReference type="CDD" id="cd00130">
    <property type="entry name" value="PAS"/>
    <property type="match status" value="1"/>
</dbReference>
<keyword evidence="1" id="KW-0472">Membrane</keyword>
<evidence type="ECO:0000256" key="1">
    <source>
        <dbReference type="SAM" id="Phobius"/>
    </source>
</evidence>
<feature type="domain" description="PAC" evidence="2">
    <location>
        <begin position="328"/>
        <end position="378"/>
    </location>
</feature>
<dbReference type="CDD" id="cd01949">
    <property type="entry name" value="GGDEF"/>
    <property type="match status" value="1"/>
</dbReference>